<keyword evidence="1" id="KW-0472">Membrane</keyword>
<gene>
    <name evidence="2" type="ORF">A2818_01225</name>
</gene>
<organism evidence="2 3">
    <name type="scientific">Candidatus Nomurabacteria bacterium RIFCSPHIGHO2_01_FULL_40_12</name>
    <dbReference type="NCBI Taxonomy" id="1801737"/>
    <lineage>
        <taxon>Bacteria</taxon>
        <taxon>Candidatus Nomuraibacteriota</taxon>
    </lineage>
</organism>
<dbReference type="Pfam" id="PF07963">
    <property type="entry name" value="N_methyl"/>
    <property type="match status" value="1"/>
</dbReference>
<proteinExistence type="predicted"/>
<reference evidence="2 3" key="1">
    <citation type="journal article" date="2016" name="Nat. Commun.">
        <title>Thousands of microbial genomes shed light on interconnected biogeochemical processes in an aquifer system.</title>
        <authorList>
            <person name="Anantharaman K."/>
            <person name="Brown C.T."/>
            <person name="Hug L.A."/>
            <person name="Sharon I."/>
            <person name="Castelle C.J."/>
            <person name="Probst A.J."/>
            <person name="Thomas B.C."/>
            <person name="Singh A."/>
            <person name="Wilkins M.J."/>
            <person name="Karaoz U."/>
            <person name="Brodie E.L."/>
            <person name="Williams K.H."/>
            <person name="Hubbard S.S."/>
            <person name="Banfield J.F."/>
        </authorList>
    </citation>
    <scope>NUCLEOTIDE SEQUENCE [LARGE SCALE GENOMIC DNA]</scope>
</reference>
<evidence type="ECO:0000256" key="1">
    <source>
        <dbReference type="SAM" id="Phobius"/>
    </source>
</evidence>
<comment type="caution">
    <text evidence="2">The sequence shown here is derived from an EMBL/GenBank/DDBJ whole genome shotgun (WGS) entry which is preliminary data.</text>
</comment>
<name>A0A1F6V130_9BACT</name>
<keyword evidence="1" id="KW-0812">Transmembrane</keyword>
<protein>
    <recommendedName>
        <fullName evidence="4">Type IV pilus modification protein PilV</fullName>
    </recommendedName>
</protein>
<dbReference type="InterPro" id="IPR012902">
    <property type="entry name" value="N_methyl_site"/>
</dbReference>
<dbReference type="Proteomes" id="UP000177602">
    <property type="component" value="Unassembled WGS sequence"/>
</dbReference>
<evidence type="ECO:0008006" key="4">
    <source>
        <dbReference type="Google" id="ProtNLM"/>
    </source>
</evidence>
<dbReference type="STRING" id="1801737.A2818_01225"/>
<accession>A0A1F6V130</accession>
<dbReference type="EMBL" id="MFTN01000006">
    <property type="protein sequence ID" value="OGI63318.1"/>
    <property type="molecule type" value="Genomic_DNA"/>
</dbReference>
<evidence type="ECO:0000313" key="2">
    <source>
        <dbReference type="EMBL" id="OGI63318.1"/>
    </source>
</evidence>
<dbReference type="NCBIfam" id="TIGR02532">
    <property type="entry name" value="IV_pilin_GFxxxE"/>
    <property type="match status" value="1"/>
</dbReference>
<feature type="transmembrane region" description="Helical" evidence="1">
    <location>
        <begin position="21"/>
        <end position="48"/>
    </location>
</feature>
<sequence>MMQLFKFTLPWRGKQNKKNGFTLVETLVAISIFTVSLIGLMSVLASGIAATNYAKQKMVASYLAQEGIEYARNIRDTFVLYDVSGSQSGWNRFRDDSVAGITPTPPADANFSRTIQKVVLNPDEVKISSTVSWVQGSGSYNIVFSESLFNWIE</sequence>
<dbReference type="AlphaFoldDB" id="A0A1F6V130"/>
<keyword evidence="1" id="KW-1133">Transmembrane helix</keyword>
<evidence type="ECO:0000313" key="3">
    <source>
        <dbReference type="Proteomes" id="UP000177602"/>
    </source>
</evidence>